<proteinExistence type="predicted"/>
<comment type="caution">
    <text evidence="2">The sequence shown here is derived from an EMBL/GenBank/DDBJ whole genome shotgun (WGS) entry which is preliminary data.</text>
</comment>
<gene>
    <name evidence="2" type="ORF">Tci_013489</name>
</gene>
<dbReference type="EMBL" id="BKCJ010001448">
    <property type="protein sequence ID" value="GEU41511.1"/>
    <property type="molecule type" value="Genomic_DNA"/>
</dbReference>
<feature type="region of interest" description="Disordered" evidence="1">
    <location>
        <begin position="274"/>
        <end position="310"/>
    </location>
</feature>
<feature type="compositionally biased region" description="Pro residues" evidence="1">
    <location>
        <begin position="8"/>
        <end position="17"/>
    </location>
</feature>
<dbReference type="AlphaFoldDB" id="A0A6L2JWM8"/>
<reference evidence="2" key="1">
    <citation type="journal article" date="2019" name="Sci. Rep.">
        <title>Draft genome of Tanacetum cinerariifolium, the natural source of mosquito coil.</title>
        <authorList>
            <person name="Yamashiro T."/>
            <person name="Shiraishi A."/>
            <person name="Satake H."/>
            <person name="Nakayama K."/>
        </authorList>
    </citation>
    <scope>NUCLEOTIDE SEQUENCE</scope>
</reference>
<evidence type="ECO:0008006" key="3">
    <source>
        <dbReference type="Google" id="ProtNLM"/>
    </source>
</evidence>
<dbReference type="PANTHER" id="PTHR33067">
    <property type="entry name" value="RNA-DIRECTED DNA POLYMERASE-RELATED"/>
    <property type="match status" value="1"/>
</dbReference>
<feature type="region of interest" description="Disordered" evidence="1">
    <location>
        <begin position="1"/>
        <end position="28"/>
    </location>
</feature>
<dbReference type="PROSITE" id="PS00141">
    <property type="entry name" value="ASP_PROTEASE"/>
    <property type="match status" value="1"/>
</dbReference>
<dbReference type="InterPro" id="IPR001969">
    <property type="entry name" value="Aspartic_peptidase_AS"/>
</dbReference>
<protein>
    <recommendedName>
        <fullName evidence="3">Reverse transcriptase domain-containing protein</fullName>
    </recommendedName>
</protein>
<evidence type="ECO:0000256" key="1">
    <source>
        <dbReference type="SAM" id="MobiDB-lite"/>
    </source>
</evidence>
<feature type="compositionally biased region" description="Low complexity" evidence="1">
    <location>
        <begin position="274"/>
        <end position="288"/>
    </location>
</feature>
<dbReference type="CDD" id="cd00303">
    <property type="entry name" value="retropepsin_like"/>
    <property type="match status" value="1"/>
</dbReference>
<name>A0A6L2JWM8_TANCI</name>
<dbReference type="GO" id="GO:0004190">
    <property type="term" value="F:aspartic-type endopeptidase activity"/>
    <property type="evidence" value="ECO:0007669"/>
    <property type="project" value="InterPro"/>
</dbReference>
<sequence length="623" mass="70370">MNPNNVQGPPPAGPPPQNHNGPLGLNPQMPAPDFRTWRSCDDANKHLDIFLTVTQSTKQNGVSDDALRLYLFPYSLKHHAFAWFDRLPKNSIHNFQDMALKFLCKYFPPSMVMKLRNDITLAQQMVKMRKDMLQMYRSNQQVNSVTPSCETCSGPHSYYECQAIGGNTQDVYATTGNYNAGGNSYQPQGQNYNQNIPQFTHPSTDEMLRNFMISYAAKFNSLATSVIEIKKSLQERPQGALPSNTIPNPREKIKAITIRSGNVLVGPSGLLHPLSSSSSKEPSLVSRSYELPPSPASRPSELPKKNPHQPPIPYPSILADALALMPKYDKMLKYLLYDKEKQLGLVNTSLTENCSAVLFKKLLEKLGDPGKFLIPCDFLELKKCMALADSGANINLMPLSVWKKLMLPKLIPTRMTLELANRPFLRTARALVDVYREELVLRDGDEKLIFHADSTLKYPYKHGNDLTSFETSDFLLEEFADELALLDPFPLGNEDDNFDSDADLREIKYLVNRDPSTDSLPMTDIDIIDPILERFTDEPVLIYSFPLGDDDDLFDFKSDNEEWKKLLYGDLFDNTHSEDEKDKDLKMECLIDVMDDNFFLLLPASDSNLPKESSESSEIATLL</sequence>
<dbReference type="Gene3D" id="2.40.70.10">
    <property type="entry name" value="Acid Proteases"/>
    <property type="match status" value="1"/>
</dbReference>
<dbReference type="InterPro" id="IPR021109">
    <property type="entry name" value="Peptidase_aspartic_dom_sf"/>
</dbReference>
<accession>A0A6L2JWM8</accession>
<dbReference type="PANTHER" id="PTHR33067:SF35">
    <property type="entry name" value="ASPARTIC PEPTIDASE DDI1-TYPE DOMAIN-CONTAINING PROTEIN"/>
    <property type="match status" value="1"/>
</dbReference>
<organism evidence="2">
    <name type="scientific">Tanacetum cinerariifolium</name>
    <name type="common">Dalmatian daisy</name>
    <name type="synonym">Chrysanthemum cinerariifolium</name>
    <dbReference type="NCBI Taxonomy" id="118510"/>
    <lineage>
        <taxon>Eukaryota</taxon>
        <taxon>Viridiplantae</taxon>
        <taxon>Streptophyta</taxon>
        <taxon>Embryophyta</taxon>
        <taxon>Tracheophyta</taxon>
        <taxon>Spermatophyta</taxon>
        <taxon>Magnoliopsida</taxon>
        <taxon>eudicotyledons</taxon>
        <taxon>Gunneridae</taxon>
        <taxon>Pentapetalae</taxon>
        <taxon>asterids</taxon>
        <taxon>campanulids</taxon>
        <taxon>Asterales</taxon>
        <taxon>Asteraceae</taxon>
        <taxon>Asteroideae</taxon>
        <taxon>Anthemideae</taxon>
        <taxon>Anthemidinae</taxon>
        <taxon>Tanacetum</taxon>
    </lineage>
</organism>
<dbReference type="GO" id="GO:0006508">
    <property type="term" value="P:proteolysis"/>
    <property type="evidence" value="ECO:0007669"/>
    <property type="project" value="InterPro"/>
</dbReference>
<evidence type="ECO:0000313" key="2">
    <source>
        <dbReference type="EMBL" id="GEU41511.1"/>
    </source>
</evidence>